<dbReference type="InterPro" id="IPR036291">
    <property type="entry name" value="NAD(P)-bd_dom_sf"/>
</dbReference>
<keyword evidence="7" id="KW-0547">Nucleotide-binding</keyword>
<dbReference type="PANTHER" id="PTHR11728:SF1">
    <property type="entry name" value="GLYCEROL-3-PHOSPHATE DEHYDROGENASE [NAD(+)] 2, CHLOROPLASTIC"/>
    <property type="match status" value="1"/>
</dbReference>
<feature type="domain" description="Glycerol-3-phosphate dehydrogenase NAD-dependent N-terminal" evidence="10">
    <location>
        <begin position="5"/>
        <end position="157"/>
    </location>
</feature>
<dbReference type="Gene3D" id="1.10.1040.10">
    <property type="entry name" value="N-(1-d-carboxylethyl)-l-norvaline Dehydrogenase, domain 2"/>
    <property type="match status" value="1"/>
</dbReference>
<feature type="binding site" evidence="7">
    <location>
        <position position="33"/>
    </location>
    <ligand>
        <name>NADPH</name>
        <dbReference type="ChEBI" id="CHEBI:57783"/>
    </ligand>
</feature>
<dbReference type="EMBL" id="JBHSCW010000006">
    <property type="protein sequence ID" value="MFC4352124.1"/>
    <property type="molecule type" value="Genomic_DNA"/>
</dbReference>
<feature type="active site" description="Proton acceptor" evidence="7">
    <location>
        <position position="190"/>
    </location>
</feature>
<dbReference type="GO" id="GO:0047952">
    <property type="term" value="F:glycerol-3-phosphate dehydrogenase [NAD(P)+] activity"/>
    <property type="evidence" value="ECO:0007669"/>
    <property type="project" value="UniProtKB-EC"/>
</dbReference>
<feature type="binding site" evidence="7">
    <location>
        <position position="255"/>
    </location>
    <ligand>
        <name>sn-glycerol 3-phosphate</name>
        <dbReference type="ChEBI" id="CHEBI:57597"/>
    </ligand>
</feature>
<evidence type="ECO:0000256" key="3">
    <source>
        <dbReference type="ARBA" id="ARBA00023002"/>
    </source>
</evidence>
<comment type="caution">
    <text evidence="12">The sequence shown here is derived from an EMBL/GenBank/DDBJ whole genome shotgun (WGS) entry which is preliminary data.</text>
</comment>
<feature type="binding site" evidence="7">
    <location>
        <position position="137"/>
    </location>
    <ligand>
        <name>sn-glycerol 3-phosphate</name>
        <dbReference type="ChEBI" id="CHEBI:57597"/>
    </ligand>
</feature>
<dbReference type="PIRSF" id="PIRSF000114">
    <property type="entry name" value="Glycerol-3-P_dh"/>
    <property type="match status" value="1"/>
</dbReference>
<dbReference type="RefSeq" id="WP_382422474.1">
    <property type="nucleotide sequence ID" value="NZ_JBHSCW010000006.1"/>
</dbReference>
<evidence type="ECO:0000259" key="11">
    <source>
        <dbReference type="Pfam" id="PF07479"/>
    </source>
</evidence>
<keyword evidence="3 7" id="KW-0560">Oxidoreductase</keyword>
<keyword evidence="7" id="KW-0963">Cytoplasm</keyword>
<evidence type="ECO:0000256" key="8">
    <source>
        <dbReference type="RuleBase" id="RU000437"/>
    </source>
</evidence>
<feature type="binding site" evidence="7">
    <location>
        <position position="135"/>
    </location>
    <ligand>
        <name>sn-glycerol 3-phosphate</name>
        <dbReference type="ChEBI" id="CHEBI:57597"/>
    </ligand>
</feature>
<dbReference type="EC" id="1.1.1.94" evidence="7"/>
<name>A0ABV8UM07_9PROT</name>
<dbReference type="NCBIfam" id="NF000942">
    <property type="entry name" value="PRK00094.1-4"/>
    <property type="match status" value="1"/>
</dbReference>
<feature type="binding site" evidence="7">
    <location>
        <position position="254"/>
    </location>
    <ligand>
        <name>NADPH</name>
        <dbReference type="ChEBI" id="CHEBI:57783"/>
    </ligand>
</feature>
<evidence type="ECO:0000313" key="12">
    <source>
        <dbReference type="EMBL" id="MFC4352124.1"/>
    </source>
</evidence>
<evidence type="ECO:0000256" key="6">
    <source>
        <dbReference type="ARBA" id="ARBA00023264"/>
    </source>
</evidence>
<dbReference type="SUPFAM" id="SSF51735">
    <property type="entry name" value="NAD(P)-binding Rossmann-fold domains"/>
    <property type="match status" value="1"/>
</dbReference>
<feature type="binding site" evidence="7">
    <location>
        <position position="278"/>
    </location>
    <ligand>
        <name>NADPH</name>
        <dbReference type="ChEBI" id="CHEBI:57783"/>
    </ligand>
</feature>
<comment type="function">
    <text evidence="7">Catalyzes the reduction of the glycolytic intermediate dihydroxyacetone phosphate (DHAP) to sn-glycerol 3-phosphate (G3P), the key precursor for phospholipid synthesis.</text>
</comment>
<keyword evidence="5 7" id="KW-0594">Phospholipid biosynthesis</keyword>
<evidence type="ECO:0000256" key="9">
    <source>
        <dbReference type="RuleBase" id="RU000439"/>
    </source>
</evidence>
<comment type="subcellular location">
    <subcellularLocation>
        <location evidence="7">Cytoplasm</location>
    </subcellularLocation>
</comment>
<evidence type="ECO:0000256" key="4">
    <source>
        <dbReference type="ARBA" id="ARBA00023098"/>
    </source>
</evidence>
<dbReference type="NCBIfam" id="NF000940">
    <property type="entry name" value="PRK00094.1-2"/>
    <property type="match status" value="1"/>
</dbReference>
<dbReference type="PROSITE" id="PS00957">
    <property type="entry name" value="NAD_G3PDH"/>
    <property type="match status" value="1"/>
</dbReference>
<dbReference type="InterPro" id="IPR013328">
    <property type="entry name" value="6PGD_dom2"/>
</dbReference>
<evidence type="ECO:0000259" key="10">
    <source>
        <dbReference type="Pfam" id="PF01210"/>
    </source>
</evidence>
<protein>
    <recommendedName>
        <fullName evidence="7">Glycerol-3-phosphate dehydrogenase [NAD(P)+]</fullName>
        <ecNumber evidence="7">1.1.1.94</ecNumber>
    </recommendedName>
    <alternativeName>
        <fullName evidence="7">NAD(P)(+)-dependent glycerol-3-phosphate dehydrogenase</fullName>
    </alternativeName>
    <alternativeName>
        <fullName evidence="7">NAD(P)H-dependent dihydroxyacetone-phosphate reductase</fullName>
    </alternativeName>
</protein>
<feature type="binding site" evidence="7">
    <location>
        <position position="107"/>
    </location>
    <ligand>
        <name>NADPH</name>
        <dbReference type="ChEBI" id="CHEBI:57783"/>
    </ligand>
</feature>
<sequence>MLKRIAVLGAGAWGTALAQIVTLAGGRASLWARDPALVDSLNSRHSNDRYLPGLDLDPSIRASSHLEEALESVDAVLLATPAQSLREVAERLRALLPQGCPMVICAKGIERGSGKLPSQVLGETLPGHPLAVLSGPTFAAEAARGLPTAVTLACRDKLTASRLAGTLASISFRPYLSDDPHGAEIGGALKNIVAISCGIVEGRGLGQNARAGLITRGVAEMARLGAHLDARRETFMGLSGLGDLTLSCTSSASRNYSLGQALGQGRSLSDALAASRGVTEGVYTAEAAVLLARRLGVDLPIAAAVDSVLNRGADLEQTISAMLSRPLKQETA</sequence>
<keyword evidence="7 8" id="KW-0520">NAD</keyword>
<comment type="similarity">
    <text evidence="1 7 8">Belongs to the NAD-dependent glycerol-3-phosphate dehydrogenase family.</text>
</comment>
<keyword evidence="6 7" id="KW-1208">Phospholipid metabolism</keyword>
<dbReference type="Gene3D" id="3.40.50.720">
    <property type="entry name" value="NAD(P)-binding Rossmann-like Domain"/>
    <property type="match status" value="1"/>
</dbReference>
<evidence type="ECO:0000313" key="13">
    <source>
        <dbReference type="Proteomes" id="UP001595799"/>
    </source>
</evidence>
<dbReference type="SUPFAM" id="SSF48179">
    <property type="entry name" value="6-phosphogluconate dehydrogenase C-terminal domain-like"/>
    <property type="match status" value="1"/>
</dbReference>
<feature type="binding site" evidence="7">
    <location>
        <position position="107"/>
    </location>
    <ligand>
        <name>sn-glycerol 3-phosphate</name>
        <dbReference type="ChEBI" id="CHEBI:57597"/>
    </ligand>
</feature>
<reference evidence="13" key="1">
    <citation type="journal article" date="2019" name="Int. J. Syst. Evol. Microbiol.">
        <title>The Global Catalogue of Microorganisms (GCM) 10K type strain sequencing project: providing services to taxonomists for standard genome sequencing and annotation.</title>
        <authorList>
            <consortium name="The Broad Institute Genomics Platform"/>
            <consortium name="The Broad Institute Genome Sequencing Center for Infectious Disease"/>
            <person name="Wu L."/>
            <person name="Ma J."/>
        </authorList>
    </citation>
    <scope>NUCLEOTIDE SEQUENCE [LARGE SCALE GENOMIC DNA]</scope>
    <source>
        <strain evidence="13">CECT 8472</strain>
    </source>
</reference>
<feature type="binding site" evidence="7">
    <location>
        <position position="280"/>
    </location>
    <ligand>
        <name>NADPH</name>
        <dbReference type="ChEBI" id="CHEBI:57783"/>
    </ligand>
</feature>
<feature type="binding site" evidence="7">
    <location>
        <position position="139"/>
    </location>
    <ligand>
        <name>NADPH</name>
        <dbReference type="ChEBI" id="CHEBI:57783"/>
    </ligand>
</feature>
<dbReference type="PRINTS" id="PR00077">
    <property type="entry name" value="GPDHDRGNASE"/>
</dbReference>
<dbReference type="InterPro" id="IPR011128">
    <property type="entry name" value="G3P_DH_NAD-dep_N"/>
</dbReference>
<evidence type="ECO:0000256" key="2">
    <source>
        <dbReference type="ARBA" id="ARBA00022516"/>
    </source>
</evidence>
<feature type="binding site" evidence="7">
    <location>
        <position position="190"/>
    </location>
    <ligand>
        <name>sn-glycerol 3-phosphate</name>
        <dbReference type="ChEBI" id="CHEBI:57597"/>
    </ligand>
</feature>
<keyword evidence="7" id="KW-0521">NADP</keyword>
<organism evidence="12 13">
    <name type="scientific">Fodinicurvata halophila</name>
    <dbReference type="NCBI Taxonomy" id="1419723"/>
    <lineage>
        <taxon>Bacteria</taxon>
        <taxon>Pseudomonadati</taxon>
        <taxon>Pseudomonadota</taxon>
        <taxon>Alphaproteobacteria</taxon>
        <taxon>Rhodospirillales</taxon>
        <taxon>Rhodovibrionaceae</taxon>
        <taxon>Fodinicurvata</taxon>
    </lineage>
</organism>
<comment type="catalytic activity">
    <reaction evidence="7 9">
        <text>sn-glycerol 3-phosphate + NADP(+) = dihydroxyacetone phosphate + NADPH + H(+)</text>
        <dbReference type="Rhea" id="RHEA:11096"/>
        <dbReference type="ChEBI" id="CHEBI:15378"/>
        <dbReference type="ChEBI" id="CHEBI:57597"/>
        <dbReference type="ChEBI" id="CHEBI:57642"/>
        <dbReference type="ChEBI" id="CHEBI:57783"/>
        <dbReference type="ChEBI" id="CHEBI:58349"/>
        <dbReference type="EC" id="1.1.1.94"/>
    </reaction>
</comment>
<evidence type="ECO:0000256" key="7">
    <source>
        <dbReference type="HAMAP-Rule" id="MF_00394"/>
    </source>
</evidence>
<evidence type="ECO:0000256" key="5">
    <source>
        <dbReference type="ARBA" id="ARBA00023209"/>
    </source>
</evidence>
<dbReference type="Pfam" id="PF07479">
    <property type="entry name" value="NAD_Gly3P_dh_C"/>
    <property type="match status" value="1"/>
</dbReference>
<dbReference type="InterPro" id="IPR006109">
    <property type="entry name" value="G3P_DH_NAD-dep_C"/>
</dbReference>
<feature type="binding site" evidence="7">
    <location>
        <position position="253"/>
    </location>
    <ligand>
        <name>sn-glycerol 3-phosphate</name>
        <dbReference type="ChEBI" id="CHEBI:57597"/>
    </ligand>
</feature>
<proteinExistence type="inferred from homology"/>
<feature type="domain" description="Glycerol-3-phosphate dehydrogenase NAD-dependent C-terminal" evidence="11">
    <location>
        <begin position="179"/>
        <end position="319"/>
    </location>
</feature>
<keyword evidence="13" id="KW-1185">Reference proteome</keyword>
<dbReference type="InterPro" id="IPR008927">
    <property type="entry name" value="6-PGluconate_DH-like_C_sf"/>
</dbReference>
<dbReference type="Proteomes" id="UP001595799">
    <property type="component" value="Unassembled WGS sequence"/>
</dbReference>
<keyword evidence="2 7" id="KW-0444">Lipid biosynthesis</keyword>
<feature type="binding site" evidence="7">
    <location>
        <position position="13"/>
    </location>
    <ligand>
        <name>NADPH</name>
        <dbReference type="ChEBI" id="CHEBI:57783"/>
    </ligand>
</feature>
<feature type="binding site" evidence="7">
    <location>
        <position position="50"/>
    </location>
    <ligand>
        <name>NADPH</name>
        <dbReference type="ChEBI" id="CHEBI:57783"/>
    </ligand>
</feature>
<comment type="caution">
    <text evidence="7">Lacks conserved residue(s) required for the propagation of feature annotation.</text>
</comment>
<accession>A0ABV8UM07</accession>
<keyword evidence="4 7" id="KW-0443">Lipid metabolism</keyword>
<evidence type="ECO:0000256" key="1">
    <source>
        <dbReference type="ARBA" id="ARBA00011009"/>
    </source>
</evidence>
<dbReference type="Pfam" id="PF01210">
    <property type="entry name" value="NAD_Gly3P_dh_N"/>
    <property type="match status" value="1"/>
</dbReference>
<feature type="binding site" evidence="7">
    <location>
        <position position="254"/>
    </location>
    <ligand>
        <name>sn-glycerol 3-phosphate</name>
        <dbReference type="ChEBI" id="CHEBI:57597"/>
    </ligand>
</feature>
<dbReference type="InterPro" id="IPR006168">
    <property type="entry name" value="G3P_DH_NAD-dep"/>
</dbReference>
<dbReference type="HAMAP" id="MF_00394">
    <property type="entry name" value="NAD_Glyc3P_dehydrog"/>
    <property type="match status" value="1"/>
</dbReference>
<comment type="catalytic activity">
    <reaction evidence="7">
        <text>sn-glycerol 3-phosphate + NAD(+) = dihydroxyacetone phosphate + NADH + H(+)</text>
        <dbReference type="Rhea" id="RHEA:11092"/>
        <dbReference type="ChEBI" id="CHEBI:15378"/>
        <dbReference type="ChEBI" id="CHEBI:57540"/>
        <dbReference type="ChEBI" id="CHEBI:57597"/>
        <dbReference type="ChEBI" id="CHEBI:57642"/>
        <dbReference type="ChEBI" id="CHEBI:57945"/>
        <dbReference type="EC" id="1.1.1.94"/>
    </reaction>
</comment>
<dbReference type="PANTHER" id="PTHR11728">
    <property type="entry name" value="GLYCEROL-3-PHOSPHATE DEHYDROGENASE"/>
    <property type="match status" value="1"/>
</dbReference>
<gene>
    <name evidence="7" type="primary">gpsA</name>
    <name evidence="12" type="ORF">ACFOW6_11275</name>
</gene>
<feature type="binding site" evidence="7">
    <location>
        <position position="243"/>
    </location>
    <ligand>
        <name>sn-glycerol 3-phosphate</name>
        <dbReference type="ChEBI" id="CHEBI:57597"/>
    </ligand>
</feature>
<comment type="pathway">
    <text evidence="7">Membrane lipid metabolism; glycerophospholipid metabolism.</text>
</comment>